<name>A0A1H1SVC6_9ACTN</name>
<evidence type="ECO:0000313" key="1">
    <source>
        <dbReference type="EMBL" id="SDS51379.1"/>
    </source>
</evidence>
<sequence length="127" mass="14332">MATSFVTSTAVSPHRSEAPVFVPGYGWVEWSKELLDAQARYLLLLHQPDQTWTKLRLVGSRRVDGPRCLYCAQEWTCAEAAWASSRLSPFGRLWRHPRERGGRHRAPGPARVSGVGTGRRVIWDHPA</sequence>
<proteinExistence type="predicted"/>
<dbReference type="Proteomes" id="UP000198983">
    <property type="component" value="Chromosome I"/>
</dbReference>
<gene>
    <name evidence="1" type="ORF">SAMN04489717_2932</name>
</gene>
<dbReference type="AlphaFoldDB" id="A0A1H1SVC6"/>
<dbReference type="EMBL" id="LT629732">
    <property type="protein sequence ID" value="SDS51379.1"/>
    <property type="molecule type" value="Genomic_DNA"/>
</dbReference>
<dbReference type="RefSeq" id="WP_157728529.1">
    <property type="nucleotide sequence ID" value="NZ_LT629732.1"/>
</dbReference>
<organism evidence="1 2">
    <name type="scientific">Actinopolymorpha singaporensis</name>
    <dbReference type="NCBI Taxonomy" id="117157"/>
    <lineage>
        <taxon>Bacteria</taxon>
        <taxon>Bacillati</taxon>
        <taxon>Actinomycetota</taxon>
        <taxon>Actinomycetes</taxon>
        <taxon>Propionibacteriales</taxon>
        <taxon>Actinopolymorphaceae</taxon>
        <taxon>Actinopolymorpha</taxon>
    </lineage>
</organism>
<evidence type="ECO:0000313" key="2">
    <source>
        <dbReference type="Proteomes" id="UP000198983"/>
    </source>
</evidence>
<reference evidence="1 2" key="1">
    <citation type="submission" date="2016-10" db="EMBL/GenBank/DDBJ databases">
        <authorList>
            <person name="de Groot N.N."/>
        </authorList>
    </citation>
    <scope>NUCLEOTIDE SEQUENCE [LARGE SCALE GENOMIC DNA]</scope>
    <source>
        <strain evidence="1 2">DSM 22024</strain>
    </source>
</reference>
<dbReference type="OrthoDB" id="3829727at2"/>
<protein>
    <submittedName>
        <fullName evidence="1">Uncharacterized protein</fullName>
    </submittedName>
</protein>
<dbReference type="STRING" id="117157.SAMN04489717_2932"/>
<accession>A0A1H1SVC6</accession>
<keyword evidence="2" id="KW-1185">Reference proteome</keyword>